<keyword evidence="1" id="KW-0732">Signal</keyword>
<dbReference type="Proteomes" id="UP001221142">
    <property type="component" value="Unassembled WGS sequence"/>
</dbReference>
<dbReference type="EMBL" id="JARKIF010000012">
    <property type="protein sequence ID" value="KAJ7625471.1"/>
    <property type="molecule type" value="Genomic_DNA"/>
</dbReference>
<gene>
    <name evidence="2" type="ORF">FB45DRAFT_66483</name>
</gene>
<proteinExistence type="predicted"/>
<accession>A0AAD7BMN1</accession>
<evidence type="ECO:0000313" key="2">
    <source>
        <dbReference type="EMBL" id="KAJ7625471.1"/>
    </source>
</evidence>
<reference evidence="2" key="1">
    <citation type="submission" date="2023-03" db="EMBL/GenBank/DDBJ databases">
        <title>Massive genome expansion in bonnet fungi (Mycena s.s.) driven by repeated elements and novel gene families across ecological guilds.</title>
        <authorList>
            <consortium name="Lawrence Berkeley National Laboratory"/>
            <person name="Harder C.B."/>
            <person name="Miyauchi S."/>
            <person name="Viragh M."/>
            <person name="Kuo A."/>
            <person name="Thoen E."/>
            <person name="Andreopoulos B."/>
            <person name="Lu D."/>
            <person name="Skrede I."/>
            <person name="Drula E."/>
            <person name="Henrissat B."/>
            <person name="Morin E."/>
            <person name="Kohler A."/>
            <person name="Barry K."/>
            <person name="LaButti K."/>
            <person name="Morin E."/>
            <person name="Salamov A."/>
            <person name="Lipzen A."/>
            <person name="Mereny Z."/>
            <person name="Hegedus B."/>
            <person name="Baldrian P."/>
            <person name="Stursova M."/>
            <person name="Weitz H."/>
            <person name="Taylor A."/>
            <person name="Grigoriev I.V."/>
            <person name="Nagy L.G."/>
            <person name="Martin F."/>
            <person name="Kauserud H."/>
        </authorList>
    </citation>
    <scope>NUCLEOTIDE SEQUENCE</scope>
    <source>
        <strain evidence="2">9284</strain>
    </source>
</reference>
<protein>
    <submittedName>
        <fullName evidence="2">Uncharacterized protein</fullName>
    </submittedName>
</protein>
<dbReference type="AlphaFoldDB" id="A0AAD7BMN1"/>
<evidence type="ECO:0000256" key="1">
    <source>
        <dbReference type="SAM" id="SignalP"/>
    </source>
</evidence>
<feature type="signal peptide" evidence="1">
    <location>
        <begin position="1"/>
        <end position="16"/>
    </location>
</feature>
<sequence>MLWATVLSTLVAAASANQQQLACSDIPAQSLHAHTCLDQPAQQLLYDRLFQTNLRGPRWTGNENQNTLVASVSESMQLAGLTVEHLDYSFYAWDARWWSLRLRLKNGTILGLPTTGYWPYSGNSGPQGRTAPVHDAGTYGLFDNQTANPATLNLNGLPQNGSILFFDNPSPTRNYSQPNYGLYGSSVPVKDIPELGNLTNPHWQSAKTLNFTALKEMGVMGVIASWVDTSDEDAALQFLPEVAPPNGTFNDVPSLWSRQPWSSTPPAT</sequence>
<feature type="chain" id="PRO_5042289153" evidence="1">
    <location>
        <begin position="17"/>
        <end position="268"/>
    </location>
</feature>
<comment type="caution">
    <text evidence="2">The sequence shown here is derived from an EMBL/GenBank/DDBJ whole genome shotgun (WGS) entry which is preliminary data.</text>
</comment>
<name>A0AAD7BMN1_9AGAR</name>
<evidence type="ECO:0000313" key="3">
    <source>
        <dbReference type="Proteomes" id="UP001221142"/>
    </source>
</evidence>
<organism evidence="2 3">
    <name type="scientific">Roridomyces roridus</name>
    <dbReference type="NCBI Taxonomy" id="1738132"/>
    <lineage>
        <taxon>Eukaryota</taxon>
        <taxon>Fungi</taxon>
        <taxon>Dikarya</taxon>
        <taxon>Basidiomycota</taxon>
        <taxon>Agaricomycotina</taxon>
        <taxon>Agaricomycetes</taxon>
        <taxon>Agaricomycetidae</taxon>
        <taxon>Agaricales</taxon>
        <taxon>Marasmiineae</taxon>
        <taxon>Mycenaceae</taxon>
        <taxon>Roridomyces</taxon>
    </lineage>
</organism>
<keyword evidence="3" id="KW-1185">Reference proteome</keyword>